<evidence type="ECO:0000256" key="6">
    <source>
        <dbReference type="RuleBase" id="RU363077"/>
    </source>
</evidence>
<reference evidence="9" key="2">
    <citation type="submission" date="2025-08" db="UniProtKB">
        <authorList>
            <consortium name="RefSeq"/>
        </authorList>
    </citation>
    <scope>IDENTIFICATION</scope>
    <source>
        <tissue evidence="9">Leaves</tissue>
    </source>
</reference>
<evidence type="ECO:0000256" key="1">
    <source>
        <dbReference type="ARBA" id="ARBA00004141"/>
    </source>
</evidence>
<keyword evidence="4 6" id="KW-1133">Transmembrane helix</keyword>
<evidence type="ECO:0000259" key="7">
    <source>
        <dbReference type="Pfam" id="PF00892"/>
    </source>
</evidence>
<comment type="subcellular location">
    <subcellularLocation>
        <location evidence="1 6">Membrane</location>
        <topology evidence="1 6">Multi-pass membrane protein</topology>
    </subcellularLocation>
</comment>
<dbReference type="InterPro" id="IPR000620">
    <property type="entry name" value="EamA_dom"/>
</dbReference>
<evidence type="ECO:0000256" key="2">
    <source>
        <dbReference type="ARBA" id="ARBA00007635"/>
    </source>
</evidence>
<dbReference type="GO" id="GO:0016020">
    <property type="term" value="C:membrane"/>
    <property type="evidence" value="ECO:0007669"/>
    <property type="project" value="UniProtKB-SubCell"/>
</dbReference>
<dbReference type="GeneID" id="113697551"/>
<feature type="transmembrane region" description="Helical" evidence="6">
    <location>
        <begin position="246"/>
        <end position="264"/>
    </location>
</feature>
<dbReference type="Proteomes" id="UP001652660">
    <property type="component" value="Chromosome 6c"/>
</dbReference>
<dbReference type="SUPFAM" id="SSF103481">
    <property type="entry name" value="Multidrug resistance efflux transporter EmrE"/>
    <property type="match status" value="2"/>
</dbReference>
<feature type="transmembrane region" description="Helical" evidence="6">
    <location>
        <begin position="40"/>
        <end position="57"/>
    </location>
</feature>
<protein>
    <recommendedName>
        <fullName evidence="6">WAT1-related protein</fullName>
    </recommendedName>
</protein>
<evidence type="ECO:0000313" key="8">
    <source>
        <dbReference type="Proteomes" id="UP001652660"/>
    </source>
</evidence>
<dbReference type="InterPro" id="IPR030184">
    <property type="entry name" value="WAT1-related"/>
</dbReference>
<feature type="transmembrane region" description="Helical" evidence="6">
    <location>
        <begin position="9"/>
        <end position="28"/>
    </location>
</feature>
<keyword evidence="3 6" id="KW-0812">Transmembrane</keyword>
<feature type="transmembrane region" description="Helical" evidence="6">
    <location>
        <begin position="134"/>
        <end position="153"/>
    </location>
</feature>
<dbReference type="RefSeq" id="XP_027073022.2">
    <property type="nucleotide sequence ID" value="XM_027217221.2"/>
</dbReference>
<feature type="transmembrane region" description="Helical" evidence="6">
    <location>
        <begin position="276"/>
        <end position="296"/>
    </location>
</feature>
<gene>
    <name evidence="9" type="primary">LOC113697551</name>
</gene>
<keyword evidence="5 6" id="KW-0472">Membrane</keyword>
<keyword evidence="8" id="KW-1185">Reference proteome</keyword>
<feature type="domain" description="EamA" evidence="7">
    <location>
        <begin position="183"/>
        <end position="320"/>
    </location>
</feature>
<dbReference type="GO" id="GO:0022857">
    <property type="term" value="F:transmembrane transporter activity"/>
    <property type="evidence" value="ECO:0007669"/>
    <property type="project" value="InterPro"/>
</dbReference>
<feature type="transmembrane region" description="Helical" evidence="6">
    <location>
        <begin position="302"/>
        <end position="321"/>
    </location>
</feature>
<organism evidence="8 9">
    <name type="scientific">Coffea arabica</name>
    <name type="common">Arabian coffee</name>
    <dbReference type="NCBI Taxonomy" id="13443"/>
    <lineage>
        <taxon>Eukaryota</taxon>
        <taxon>Viridiplantae</taxon>
        <taxon>Streptophyta</taxon>
        <taxon>Embryophyta</taxon>
        <taxon>Tracheophyta</taxon>
        <taxon>Spermatophyta</taxon>
        <taxon>Magnoliopsida</taxon>
        <taxon>eudicotyledons</taxon>
        <taxon>Gunneridae</taxon>
        <taxon>Pentapetalae</taxon>
        <taxon>asterids</taxon>
        <taxon>lamiids</taxon>
        <taxon>Gentianales</taxon>
        <taxon>Rubiaceae</taxon>
        <taxon>Ixoroideae</taxon>
        <taxon>Gardenieae complex</taxon>
        <taxon>Bertiereae - Coffeeae clade</taxon>
        <taxon>Coffeeae</taxon>
        <taxon>Coffea</taxon>
    </lineage>
</organism>
<comment type="similarity">
    <text evidence="2 6">Belongs to the drug/metabolite transporter (DMT) superfamily. Plant drug/metabolite exporter (P-DME) (TC 2.A.7.4) family.</text>
</comment>
<name>A0A6P6T4U7_COFAR</name>
<feature type="transmembrane region" description="Helical" evidence="6">
    <location>
        <begin position="102"/>
        <end position="122"/>
    </location>
</feature>
<feature type="transmembrane region" description="Helical" evidence="6">
    <location>
        <begin position="181"/>
        <end position="201"/>
    </location>
</feature>
<dbReference type="OrthoDB" id="1728340at2759"/>
<proteinExistence type="inferred from homology"/>
<evidence type="ECO:0000256" key="4">
    <source>
        <dbReference type="ARBA" id="ARBA00022989"/>
    </source>
</evidence>
<reference evidence="8" key="1">
    <citation type="journal article" date="2025" name="Foods">
        <title>Unveiling the Microbial Signatures of Arabica Coffee Cherries: Insights into Ripeness Specific Diversity, Functional Traits, and Implications for Quality and Safety.</title>
        <authorList>
            <consortium name="RefSeq"/>
            <person name="Tenea G.N."/>
            <person name="Cifuentes V."/>
            <person name="Reyes P."/>
            <person name="Cevallos-Vallejos M."/>
        </authorList>
    </citation>
    <scope>NUCLEOTIDE SEQUENCE [LARGE SCALE GENOMIC DNA]</scope>
</reference>
<sequence>MGYEDQKPLIFMVVLQFVYAGITLSTRASLLQGMSPRVFVVYRQALAALLVAPVAFFRSRKGGNTCSLGWKNFCLIFLVSLVGVTANQNIYFEGLYLASSSIASAMGNLLPAITFVLAYIVGQEKINIRSLRSKAKFIGTIICVTGAISMVLLKGPKLLNKEFHSDPIHSILRLSKGGETWLLGCLLLFASNCCWSIWLILQAPVSKSYPDHLSLTAWMCFIAAWQSAIVAFFIEKDLDAWKLQTPLELGCLFFTAGASAISFFAQAWCICKRGPLFSAMFNPLSTVIVTFIAFTFFREELYIGSLLGAIAVIFGLYIVLWGKAKDHMINSDVEKKPEEEKINYTIVVDESTDKLSCRIDLEEPLLHKQTIDLKDDQKH</sequence>
<feature type="transmembrane region" description="Helical" evidence="6">
    <location>
        <begin position="69"/>
        <end position="90"/>
    </location>
</feature>
<dbReference type="Pfam" id="PF00892">
    <property type="entry name" value="EamA"/>
    <property type="match status" value="2"/>
</dbReference>
<evidence type="ECO:0000256" key="3">
    <source>
        <dbReference type="ARBA" id="ARBA00022692"/>
    </source>
</evidence>
<accession>A0A6P6T4U7</accession>
<dbReference type="InterPro" id="IPR037185">
    <property type="entry name" value="EmrE-like"/>
</dbReference>
<dbReference type="AlphaFoldDB" id="A0A6P6T4U7"/>
<evidence type="ECO:0000256" key="5">
    <source>
        <dbReference type="ARBA" id="ARBA00023136"/>
    </source>
</evidence>
<feature type="domain" description="EamA" evidence="7">
    <location>
        <begin position="9"/>
        <end position="150"/>
    </location>
</feature>
<feature type="transmembrane region" description="Helical" evidence="6">
    <location>
        <begin position="213"/>
        <end position="234"/>
    </location>
</feature>
<evidence type="ECO:0000313" key="9">
    <source>
        <dbReference type="RefSeq" id="XP_027073022.2"/>
    </source>
</evidence>
<dbReference type="PANTHER" id="PTHR31218">
    <property type="entry name" value="WAT1-RELATED PROTEIN"/>
    <property type="match status" value="1"/>
</dbReference>